<dbReference type="Proteomes" id="UP000295560">
    <property type="component" value="Unassembled WGS sequence"/>
</dbReference>
<gene>
    <name evidence="4" type="ORF">EV378_3035</name>
</gene>
<dbReference type="Pfam" id="PF13578">
    <property type="entry name" value="Methyltransf_24"/>
    <property type="match status" value="1"/>
</dbReference>
<dbReference type="PANTHER" id="PTHR43167">
    <property type="entry name" value="PUTATIVE (AFU_ORTHOLOGUE AFUA_6G01830)-RELATED"/>
    <property type="match status" value="1"/>
</dbReference>
<keyword evidence="1 4" id="KW-0489">Methyltransferase</keyword>
<name>A0A4R1I007_PSEEN</name>
<organism evidence="4 5">
    <name type="scientific">Pseudonocardia endophytica</name>
    <dbReference type="NCBI Taxonomy" id="401976"/>
    <lineage>
        <taxon>Bacteria</taxon>
        <taxon>Bacillati</taxon>
        <taxon>Actinomycetota</taxon>
        <taxon>Actinomycetes</taxon>
        <taxon>Pseudonocardiales</taxon>
        <taxon>Pseudonocardiaceae</taxon>
        <taxon>Pseudonocardia</taxon>
    </lineage>
</organism>
<dbReference type="InterPro" id="IPR029063">
    <property type="entry name" value="SAM-dependent_MTases_sf"/>
</dbReference>
<dbReference type="GO" id="GO:0032259">
    <property type="term" value="P:methylation"/>
    <property type="evidence" value="ECO:0007669"/>
    <property type="project" value="UniProtKB-KW"/>
</dbReference>
<proteinExistence type="predicted"/>
<evidence type="ECO:0000313" key="5">
    <source>
        <dbReference type="Proteomes" id="UP000295560"/>
    </source>
</evidence>
<dbReference type="PROSITE" id="PS51682">
    <property type="entry name" value="SAM_OMT_I"/>
    <property type="match status" value="1"/>
</dbReference>
<keyword evidence="2 4" id="KW-0808">Transferase</keyword>
<accession>A0A4R1I007</accession>
<comment type="caution">
    <text evidence="4">The sequence shown here is derived from an EMBL/GenBank/DDBJ whole genome shotgun (WGS) entry which is preliminary data.</text>
</comment>
<evidence type="ECO:0000256" key="1">
    <source>
        <dbReference type="ARBA" id="ARBA00022603"/>
    </source>
</evidence>
<keyword evidence="3" id="KW-0949">S-adenosyl-L-methionine</keyword>
<dbReference type="CDD" id="cd02440">
    <property type="entry name" value="AdoMet_MTases"/>
    <property type="match status" value="1"/>
</dbReference>
<reference evidence="4 5" key="1">
    <citation type="submission" date="2019-03" db="EMBL/GenBank/DDBJ databases">
        <title>Sequencing the genomes of 1000 actinobacteria strains.</title>
        <authorList>
            <person name="Klenk H.-P."/>
        </authorList>
    </citation>
    <scope>NUCLEOTIDE SEQUENCE [LARGE SCALE GENOMIC DNA]</scope>
    <source>
        <strain evidence="4 5">DSM 44969</strain>
    </source>
</reference>
<dbReference type="InterPro" id="IPR002935">
    <property type="entry name" value="SAM_O-MeTrfase"/>
</dbReference>
<sequence length="244" mass="26443">MTGKTAGSVLDDKARLVVDELYRRSRGQMLPAAVPMLLRAVRTRLRTGGWDTTQSPEGKAWLADKLVALEPQKAALCYLLCRSIGARRVVEAGTSYGLSTIYLASAVRDAVTESADGEQLGAGLVVGTEHEPGKVAAARANLQRAGLDDWVDVREGDLRETLIDLDRPVDFMLVDVWIPMALPALKLVTPKLRAGALVVCDNVVSGRRQYADYLAYVRDPKGPFRSVTVPGQGGLEISLKKTEN</sequence>
<evidence type="ECO:0000313" key="4">
    <source>
        <dbReference type="EMBL" id="TCK27173.1"/>
    </source>
</evidence>
<dbReference type="EMBL" id="SMFZ01000001">
    <property type="protein sequence ID" value="TCK27173.1"/>
    <property type="molecule type" value="Genomic_DNA"/>
</dbReference>
<keyword evidence="5" id="KW-1185">Reference proteome</keyword>
<dbReference type="Gene3D" id="3.40.50.150">
    <property type="entry name" value="Vaccinia Virus protein VP39"/>
    <property type="match status" value="1"/>
</dbReference>
<protein>
    <submittedName>
        <fullName evidence="4">Putative O-methyltransferase YrrM</fullName>
    </submittedName>
</protein>
<evidence type="ECO:0000256" key="3">
    <source>
        <dbReference type="ARBA" id="ARBA00022691"/>
    </source>
</evidence>
<evidence type="ECO:0000256" key="2">
    <source>
        <dbReference type="ARBA" id="ARBA00022679"/>
    </source>
</evidence>
<dbReference type="GO" id="GO:0008171">
    <property type="term" value="F:O-methyltransferase activity"/>
    <property type="evidence" value="ECO:0007669"/>
    <property type="project" value="InterPro"/>
</dbReference>
<dbReference type="PANTHER" id="PTHR43167:SF1">
    <property type="entry name" value="PUTATIVE (AFU_ORTHOLOGUE AFUA_6G01830)-RELATED"/>
    <property type="match status" value="1"/>
</dbReference>
<dbReference type="RefSeq" id="WP_207908672.1">
    <property type="nucleotide sequence ID" value="NZ_SMFZ01000001.1"/>
</dbReference>
<dbReference type="AlphaFoldDB" id="A0A4R1I007"/>
<dbReference type="SUPFAM" id="SSF53335">
    <property type="entry name" value="S-adenosyl-L-methionine-dependent methyltransferases"/>
    <property type="match status" value="1"/>
</dbReference>